<feature type="transmembrane region" description="Helical" evidence="7">
    <location>
        <begin position="893"/>
        <end position="916"/>
    </location>
</feature>
<dbReference type="CDD" id="cd15039">
    <property type="entry name" value="7tmB3_Methuselah-like"/>
    <property type="match status" value="1"/>
</dbReference>
<evidence type="ECO:0000256" key="5">
    <source>
        <dbReference type="ARBA" id="ARBA00023157"/>
    </source>
</evidence>
<evidence type="ECO:0000256" key="2">
    <source>
        <dbReference type="ARBA" id="ARBA00022692"/>
    </source>
</evidence>
<dbReference type="OrthoDB" id="6082634at2759"/>
<dbReference type="Pfam" id="PF00002">
    <property type="entry name" value="7tm_2"/>
    <property type="match status" value="1"/>
</dbReference>
<dbReference type="PANTHER" id="PTHR45902">
    <property type="entry name" value="LATROPHILIN RECEPTOR-LIKE PROTEIN A"/>
    <property type="match status" value="1"/>
</dbReference>
<feature type="transmembrane region" description="Helical" evidence="7">
    <location>
        <begin position="661"/>
        <end position="681"/>
    </location>
</feature>
<evidence type="ECO:0000256" key="7">
    <source>
        <dbReference type="SAM" id="Phobius"/>
    </source>
</evidence>
<dbReference type="GO" id="GO:0016020">
    <property type="term" value="C:membrane"/>
    <property type="evidence" value="ECO:0007669"/>
    <property type="project" value="UniProtKB-SubCell"/>
</dbReference>
<evidence type="ECO:0000259" key="9">
    <source>
        <dbReference type="PROSITE" id="PS50958"/>
    </source>
</evidence>
<protein>
    <submittedName>
        <fullName evidence="11">Uncharacterized protein LOC106068708</fullName>
    </submittedName>
</protein>
<dbReference type="InterPro" id="IPR001212">
    <property type="entry name" value="Somatomedin_B_dom"/>
</dbReference>
<evidence type="ECO:0000256" key="4">
    <source>
        <dbReference type="ARBA" id="ARBA00023136"/>
    </source>
</evidence>
<dbReference type="InterPro" id="IPR000832">
    <property type="entry name" value="GPCR_2_secretin-like"/>
</dbReference>
<evidence type="ECO:0000313" key="11">
    <source>
        <dbReference type="RefSeq" id="XP_055864488.1"/>
    </source>
</evidence>
<dbReference type="Proteomes" id="UP001165740">
    <property type="component" value="Chromosome 13"/>
</dbReference>
<dbReference type="PROSITE" id="PS50958">
    <property type="entry name" value="SMB_2"/>
    <property type="match status" value="1"/>
</dbReference>
<dbReference type="PANTHER" id="PTHR45902:SF1">
    <property type="entry name" value="LATROPHILIN RECEPTOR-LIKE PROTEIN A"/>
    <property type="match status" value="1"/>
</dbReference>
<dbReference type="GO" id="GO:0004930">
    <property type="term" value="F:G protein-coupled receptor activity"/>
    <property type="evidence" value="ECO:0007669"/>
    <property type="project" value="InterPro"/>
</dbReference>
<feature type="region of interest" description="Disordered" evidence="6">
    <location>
        <begin position="114"/>
        <end position="164"/>
    </location>
</feature>
<reference evidence="11" key="1">
    <citation type="submission" date="2025-08" db="UniProtKB">
        <authorList>
            <consortium name="RefSeq"/>
        </authorList>
    </citation>
    <scope>IDENTIFICATION</scope>
</reference>
<evidence type="ECO:0000256" key="1">
    <source>
        <dbReference type="ARBA" id="ARBA00004141"/>
    </source>
</evidence>
<dbReference type="SUPFAM" id="SSF90188">
    <property type="entry name" value="Somatomedin B domain"/>
    <property type="match status" value="1"/>
</dbReference>
<dbReference type="RefSeq" id="XP_055864488.1">
    <property type="nucleotide sequence ID" value="XM_056008513.1"/>
</dbReference>
<dbReference type="PROSITE" id="PS00524">
    <property type="entry name" value="SMB_1"/>
    <property type="match status" value="1"/>
</dbReference>
<dbReference type="InterPro" id="IPR017981">
    <property type="entry name" value="GPCR_2-like_7TM"/>
</dbReference>
<evidence type="ECO:0000256" key="3">
    <source>
        <dbReference type="ARBA" id="ARBA00022989"/>
    </source>
</evidence>
<proteinExistence type="predicted"/>
<sequence>MIEKFSFTHWYFEPDRSIVVLFMIAFVSLFRNIYGHEDNTTIFMQLNWTLRELNTEQRNSTDSMSFPHLDVNVSTTYRSDFVTNESLHEWSLLEHKAFNTNITDKQNNGNQILQENEHEKSALKVSQTSEKMEELTRQSREKIVSPSSRSRPFVESSKSNDDYSDECSAMLYQCRPDCTNRHDSPCSCKIHCQKEGNCCNDFVRKCVSAPKKTPLTQCIDNHVMVTSCDERFDQGFLEDQKRRLAKSTLTRFLDNRSFQDIQDGCSSSQDIFQSLPVTDKVHSIHYKNVFCAICHNVSEVQFWTGYLNCPNILKTTPYQMSENMNNAALAFFATMTEKQIVHSLNEWKCLAILQPRQTDGQLCFELDNTTKVYRRSNILVLKLPEVTEHTVQFRVFRFHLSELPERAVKFSSQTNNILDLVNVEELNTTIALGDKCAQIRPYLHLCHDCDQHTLYWYCSMLKEKTAQEPCYDSVSYSYIAHSKYYVIKTSPAFNDREEDEVPSMFQLRLAMKYTFQTNRAIRGNVQTQMEQISRSLTSAVITSSHAFQFACNLSKDELSAETQNHEYTSYLYFDCQYDDKNLTDNETQASKDVADSKVNKMIKFGERCMTGLSNIPVRLPLTVNTAICIILPQTKYPEGFCSKNNMKWSTVRKKNAVLNGLSLEGIITIICCALSIMGLLLRLAFQNIVAVYKSYPGKVQFSLCLSLLLSYTFFLVGGMVEDGSLQCKVVGMLTHLAFLSALFWMNVTAFEIWRTFRHWSHQVVARGSTSLLVASLYAIGIPSMIVVGALLVEEFLPLSNFSPEYGIHNCWLNGGVAVAIYFIIPCSVLCCSNVLFVGLTLRGLRQQRTSISMIKFSSTQTTVNDTTIVVKISLLVGITWLLGLLAAAVDKQALWIIFTVINASLGFFISIVLVLNKRVYLAVKARCLCYSLDSVVSTQVKKH</sequence>
<evidence type="ECO:0000256" key="6">
    <source>
        <dbReference type="SAM" id="MobiDB-lite"/>
    </source>
</evidence>
<accession>A0A9W2YNZ0</accession>
<evidence type="ECO:0000259" key="8">
    <source>
        <dbReference type="PROSITE" id="PS50261"/>
    </source>
</evidence>
<feature type="domain" description="SMB" evidence="9">
    <location>
        <begin position="170"/>
        <end position="213"/>
    </location>
</feature>
<dbReference type="GeneID" id="106068708"/>
<dbReference type="InterPro" id="IPR053231">
    <property type="entry name" value="GPCR_LN-TM7"/>
</dbReference>
<feature type="transmembrane region" description="Helical" evidence="7">
    <location>
        <begin position="701"/>
        <end position="720"/>
    </location>
</feature>
<gene>
    <name evidence="11" type="primary">LOC106068708</name>
</gene>
<feature type="compositionally biased region" description="Basic and acidic residues" evidence="6">
    <location>
        <begin position="130"/>
        <end position="143"/>
    </location>
</feature>
<dbReference type="InterPro" id="IPR036024">
    <property type="entry name" value="Somatomedin_B-like_dom_sf"/>
</dbReference>
<keyword evidence="4 7" id="KW-0472">Membrane</keyword>
<keyword evidence="2 7" id="KW-0812">Transmembrane</keyword>
<organism evidence="10 11">
    <name type="scientific">Biomphalaria glabrata</name>
    <name type="common">Bloodfluke planorb</name>
    <name type="synonym">Freshwater snail</name>
    <dbReference type="NCBI Taxonomy" id="6526"/>
    <lineage>
        <taxon>Eukaryota</taxon>
        <taxon>Metazoa</taxon>
        <taxon>Spiralia</taxon>
        <taxon>Lophotrochozoa</taxon>
        <taxon>Mollusca</taxon>
        <taxon>Gastropoda</taxon>
        <taxon>Heterobranchia</taxon>
        <taxon>Euthyneura</taxon>
        <taxon>Panpulmonata</taxon>
        <taxon>Hygrophila</taxon>
        <taxon>Lymnaeoidea</taxon>
        <taxon>Planorbidae</taxon>
        <taxon>Biomphalaria</taxon>
    </lineage>
</organism>
<dbReference type="AlphaFoldDB" id="A0A9W2YNZ0"/>
<dbReference type="PROSITE" id="PS50261">
    <property type="entry name" value="G_PROTEIN_RECEP_F2_4"/>
    <property type="match status" value="1"/>
</dbReference>
<feature type="transmembrane region" description="Helical" evidence="7">
    <location>
        <begin position="862"/>
        <end position="887"/>
    </location>
</feature>
<feature type="transmembrane region" description="Helical" evidence="7">
    <location>
        <begin position="732"/>
        <end position="750"/>
    </location>
</feature>
<comment type="subcellular location">
    <subcellularLocation>
        <location evidence="1">Membrane</location>
        <topology evidence="1">Multi-pass membrane protein</topology>
    </subcellularLocation>
</comment>
<dbReference type="GO" id="GO:0007166">
    <property type="term" value="P:cell surface receptor signaling pathway"/>
    <property type="evidence" value="ECO:0007669"/>
    <property type="project" value="InterPro"/>
</dbReference>
<feature type="domain" description="G-protein coupled receptors family 2 profile 2" evidence="8">
    <location>
        <begin position="664"/>
        <end position="917"/>
    </location>
</feature>
<keyword evidence="5" id="KW-1015">Disulfide bond</keyword>
<feature type="transmembrane region" description="Helical" evidence="7">
    <location>
        <begin position="771"/>
        <end position="792"/>
    </location>
</feature>
<name>A0A9W2YNZ0_BIOGL</name>
<evidence type="ECO:0000313" key="10">
    <source>
        <dbReference type="Proteomes" id="UP001165740"/>
    </source>
</evidence>
<dbReference type="Gene3D" id="1.20.1070.10">
    <property type="entry name" value="Rhodopsin 7-helix transmembrane proteins"/>
    <property type="match status" value="1"/>
</dbReference>
<keyword evidence="10" id="KW-1185">Reference proteome</keyword>
<feature type="transmembrane region" description="Helical" evidence="7">
    <location>
        <begin position="812"/>
        <end position="841"/>
    </location>
</feature>
<keyword evidence="3 7" id="KW-1133">Transmembrane helix</keyword>
<dbReference type="OMA" id="NASASWY"/>